<feature type="domain" description="GGDEF" evidence="1">
    <location>
        <begin position="1"/>
        <end position="43"/>
    </location>
</feature>
<dbReference type="InterPro" id="IPR000160">
    <property type="entry name" value="GGDEF_dom"/>
</dbReference>
<reference evidence="2 3" key="1">
    <citation type="submission" date="2023-05" db="EMBL/GenBank/DDBJ databases">
        <authorList>
            <person name="Gao F."/>
        </authorList>
    </citation>
    <scope>NUCLEOTIDE SEQUENCE [LARGE SCALE GENOMIC DNA]</scope>
    <source>
        <strain evidence="2 3">MIMF12</strain>
    </source>
</reference>
<protein>
    <submittedName>
        <fullName evidence="2">Diguanylate cyclase</fullName>
        <ecNumber evidence="2">2.7.7.65</ecNumber>
    </submittedName>
</protein>
<keyword evidence="2" id="KW-0548">Nucleotidyltransferase</keyword>
<evidence type="ECO:0000313" key="2">
    <source>
        <dbReference type="EMBL" id="MDL2345610.1"/>
    </source>
</evidence>
<dbReference type="InterPro" id="IPR029787">
    <property type="entry name" value="Nucleotide_cyclase"/>
</dbReference>
<dbReference type="EMBL" id="JASNGB010000239">
    <property type="protein sequence ID" value="MDL2345610.1"/>
    <property type="molecule type" value="Genomic_DNA"/>
</dbReference>
<comment type="caution">
    <text evidence="2">The sequence shown here is derived from an EMBL/GenBank/DDBJ whole genome shotgun (WGS) entry which is preliminary data.</text>
</comment>
<evidence type="ECO:0000259" key="1">
    <source>
        <dbReference type="PROSITE" id="PS50887"/>
    </source>
</evidence>
<dbReference type="Pfam" id="PF00990">
    <property type="entry name" value="GGDEF"/>
    <property type="match status" value="1"/>
</dbReference>
<sequence length="44" mass="4605">MTVSLGVATLRPGESGAALFARADAALYRAKQSGRNRAEVDETP</sequence>
<dbReference type="GO" id="GO:0052621">
    <property type="term" value="F:diguanylate cyclase activity"/>
    <property type="evidence" value="ECO:0007669"/>
    <property type="project" value="UniProtKB-EC"/>
</dbReference>
<dbReference type="EC" id="2.7.7.65" evidence="2"/>
<proteinExistence type="predicted"/>
<keyword evidence="2" id="KW-0808">Transferase</keyword>
<dbReference type="InterPro" id="IPR050469">
    <property type="entry name" value="Diguanylate_Cyclase"/>
</dbReference>
<gene>
    <name evidence="2" type="ORF">QOL99_15845</name>
</gene>
<dbReference type="SUPFAM" id="SSF55073">
    <property type="entry name" value="Nucleotide cyclase"/>
    <property type="match status" value="1"/>
</dbReference>
<dbReference type="RefSeq" id="WP_285525241.1">
    <property type="nucleotide sequence ID" value="NZ_JASNGB010000239.1"/>
</dbReference>
<name>A0ABT7JKM2_9DEIO</name>
<dbReference type="Proteomes" id="UP001302059">
    <property type="component" value="Unassembled WGS sequence"/>
</dbReference>
<dbReference type="InterPro" id="IPR043128">
    <property type="entry name" value="Rev_trsase/Diguanyl_cyclase"/>
</dbReference>
<dbReference type="PROSITE" id="PS50887">
    <property type="entry name" value="GGDEF"/>
    <property type="match status" value="1"/>
</dbReference>
<dbReference type="Gene3D" id="3.30.70.270">
    <property type="match status" value="1"/>
</dbReference>
<dbReference type="PANTHER" id="PTHR45138:SF9">
    <property type="entry name" value="DIGUANYLATE CYCLASE DGCM-RELATED"/>
    <property type="match status" value="1"/>
</dbReference>
<dbReference type="PANTHER" id="PTHR45138">
    <property type="entry name" value="REGULATORY COMPONENTS OF SENSORY TRANSDUCTION SYSTEM"/>
    <property type="match status" value="1"/>
</dbReference>
<evidence type="ECO:0000313" key="3">
    <source>
        <dbReference type="Proteomes" id="UP001302059"/>
    </source>
</evidence>
<keyword evidence="3" id="KW-1185">Reference proteome</keyword>
<organism evidence="2 3">
    <name type="scientific">Deinococcus rhizophilus</name>
    <dbReference type="NCBI Taxonomy" id="3049544"/>
    <lineage>
        <taxon>Bacteria</taxon>
        <taxon>Thermotogati</taxon>
        <taxon>Deinococcota</taxon>
        <taxon>Deinococci</taxon>
        <taxon>Deinococcales</taxon>
        <taxon>Deinococcaceae</taxon>
        <taxon>Deinococcus</taxon>
    </lineage>
</organism>
<accession>A0ABT7JKM2</accession>